<dbReference type="Gene3D" id="1.10.3210.10">
    <property type="entry name" value="Hypothetical protein af1432"/>
    <property type="match status" value="1"/>
</dbReference>
<evidence type="ECO:0000259" key="1">
    <source>
        <dbReference type="Pfam" id="PF01966"/>
    </source>
</evidence>
<feature type="domain" description="HD" evidence="1">
    <location>
        <begin position="44"/>
        <end position="139"/>
    </location>
</feature>
<comment type="caution">
    <text evidence="2">The sequence shown here is derived from an EMBL/GenBank/DDBJ whole genome shotgun (WGS) entry which is preliminary data.</text>
</comment>
<dbReference type="Pfam" id="PF01966">
    <property type="entry name" value="HD"/>
    <property type="match status" value="1"/>
</dbReference>
<evidence type="ECO:0000313" key="2">
    <source>
        <dbReference type="EMBL" id="OGE90800.1"/>
    </source>
</evidence>
<dbReference type="EMBL" id="MFEO01000009">
    <property type="protein sequence ID" value="OGE90800.1"/>
    <property type="molecule type" value="Genomic_DNA"/>
</dbReference>
<gene>
    <name evidence="2" type="ORF">A2722_02555</name>
</gene>
<protein>
    <recommendedName>
        <fullName evidence="1">HD domain-containing protein</fullName>
    </recommendedName>
</protein>
<dbReference type="Proteomes" id="UP000178377">
    <property type="component" value="Unassembled WGS sequence"/>
</dbReference>
<evidence type="ECO:0000313" key="3">
    <source>
        <dbReference type="Proteomes" id="UP000178377"/>
    </source>
</evidence>
<proteinExistence type="predicted"/>
<organism evidence="2 3">
    <name type="scientific">Candidatus Doudnabacteria bacterium RIFCSPHIGHO2_01_FULL_50_11</name>
    <dbReference type="NCBI Taxonomy" id="1817828"/>
    <lineage>
        <taxon>Bacteria</taxon>
        <taxon>Candidatus Doudnaibacteriota</taxon>
    </lineage>
</organism>
<name>A0A1F5PM90_9BACT</name>
<accession>A0A1F5PM90</accession>
<dbReference type="SUPFAM" id="SSF109604">
    <property type="entry name" value="HD-domain/PDEase-like"/>
    <property type="match status" value="1"/>
</dbReference>
<reference evidence="2 3" key="1">
    <citation type="journal article" date="2016" name="Nat. Commun.">
        <title>Thousands of microbial genomes shed light on interconnected biogeochemical processes in an aquifer system.</title>
        <authorList>
            <person name="Anantharaman K."/>
            <person name="Brown C.T."/>
            <person name="Hug L.A."/>
            <person name="Sharon I."/>
            <person name="Castelle C.J."/>
            <person name="Probst A.J."/>
            <person name="Thomas B.C."/>
            <person name="Singh A."/>
            <person name="Wilkins M.J."/>
            <person name="Karaoz U."/>
            <person name="Brodie E.L."/>
            <person name="Williams K.H."/>
            <person name="Hubbard S.S."/>
            <person name="Banfield J.F."/>
        </authorList>
    </citation>
    <scope>NUCLEOTIDE SEQUENCE [LARGE SCALE GENOMIC DNA]</scope>
</reference>
<sequence>MSEVFTFDYVLDYAKRGLPAALFVRLCEDRVADQEPTWHEYGVLGHMHAVYSAATQLFQMTGMDIRAAAALHDIGKFQNLKRAFSLVDRTGSPGNAYYNHEAVSADFAQGAGLQLADCLTIRLHHFAYLSIKDQSLIIKLRGDQENFLRWMLLCAADAVGKGWTPAQREQRSQIAEKFERLSAIFHYDRNNPVLLTALAAVREWELPEVPVFTGRQTHSQPAEVRQPTPRFN</sequence>
<dbReference type="AlphaFoldDB" id="A0A1F5PM90"/>
<dbReference type="InterPro" id="IPR006674">
    <property type="entry name" value="HD_domain"/>
</dbReference>